<dbReference type="PRINTS" id="PR00018">
    <property type="entry name" value="KRINGLE"/>
</dbReference>
<comment type="caution">
    <text evidence="6">The sequence shown here is derived from an EMBL/GenBank/DDBJ whole genome shotgun (WGS) entry which is preliminary data.</text>
</comment>
<feature type="domain" description="Kringle" evidence="5">
    <location>
        <begin position="96"/>
        <end position="162"/>
    </location>
</feature>
<feature type="domain" description="Kringle" evidence="5">
    <location>
        <begin position="37"/>
        <end position="85"/>
    </location>
</feature>
<feature type="domain" description="Kringle" evidence="5">
    <location>
        <begin position="250"/>
        <end position="316"/>
    </location>
</feature>
<accession>A0A8S3PY34</accession>
<dbReference type="GO" id="GO:0004252">
    <property type="term" value="F:serine-type endopeptidase activity"/>
    <property type="evidence" value="ECO:0007669"/>
    <property type="project" value="UniProtKB-EC"/>
</dbReference>
<dbReference type="AlphaFoldDB" id="A0A8S3PY34"/>
<dbReference type="EC" id="3.4.21.7" evidence="6"/>
<feature type="domain" description="Kringle" evidence="5">
    <location>
        <begin position="173"/>
        <end position="239"/>
    </location>
</feature>
<dbReference type="PANTHER" id="PTHR24261:SF7">
    <property type="entry name" value="KRINGLE DOMAIN-CONTAINING PROTEIN"/>
    <property type="match status" value="1"/>
</dbReference>
<feature type="disulfide bond" evidence="3">
    <location>
        <begin position="211"/>
        <end position="234"/>
    </location>
</feature>
<dbReference type="SUPFAM" id="SSF57440">
    <property type="entry name" value="Kringle-like"/>
    <property type="match status" value="7"/>
</dbReference>
<evidence type="ECO:0000313" key="6">
    <source>
        <dbReference type="EMBL" id="CAG2188700.1"/>
    </source>
</evidence>
<keyword evidence="4" id="KW-0732">Signal</keyword>
<feature type="disulfide bond" evidence="3">
    <location>
        <begin position="365"/>
        <end position="388"/>
    </location>
</feature>
<proteinExistence type="predicted"/>
<feature type="disulfide bond" evidence="3">
    <location>
        <begin position="288"/>
        <end position="311"/>
    </location>
</feature>
<dbReference type="InterPro" id="IPR018056">
    <property type="entry name" value="Kringle_CS"/>
</dbReference>
<feature type="domain" description="Kringle" evidence="5">
    <location>
        <begin position="425"/>
        <end position="449"/>
    </location>
</feature>
<keyword evidence="6" id="KW-0378">Hydrolase</keyword>
<sequence length="527" mass="60565">MNSIILFSILIVTFVTKCTSLNHNSNVNENGCKKTAKGSEYNGTISTTISNMACQSWKLNSPHRHRFHNLEANYCRNPDGEPAPWSKEKGCKKTAKGSEYKGKISTTISNRACQSWKLNSPHRHRFHNLEANYCRNPDGEPAPWCYTTDPKKRWEICNVPFCTKEEGCKKTAKGSEYKGKISSTISNRACQSWKLNSPHRHRFHNLEANYCRNPDGEPAPWCYTTDPKKRWEICNVPFCTKEKGCKKTAKGSEYKGKISTTISNRACQSWKLNSPHRHRFHNLEANYCRNPDGEPAPWCYTTDPKKRWEICNVPFCTKEKGCKKTAKGSEYNGTISTTISNMACQSWKLNSPHRHRFHNLEANYCRNPDGEPAPWCYTTDPKKRWEICNVPFCTKEEGCKKTAKVLSIKEKSVPPSATEPVKVGNGEPAPWCYTTDPKKRWEICNVPFCIKEKECKKTAKGSEYKGKISSTISNRTCQRWKLNSPHRHRFHNLEANYCRNPDGEPAPWCYTTDPKKRWEICNVPFCN</sequence>
<gene>
    <name evidence="6" type="ORF">MEDL_4101</name>
</gene>
<dbReference type="PROSITE" id="PS00021">
    <property type="entry name" value="KRINGLE_1"/>
    <property type="match status" value="5"/>
</dbReference>
<keyword evidence="2 3" id="KW-1015">Disulfide bond</keyword>
<dbReference type="PANTHER" id="PTHR24261">
    <property type="entry name" value="PLASMINOGEN-RELATED"/>
    <property type="match status" value="1"/>
</dbReference>
<dbReference type="SMART" id="SM00130">
    <property type="entry name" value="KR"/>
    <property type="match status" value="6"/>
</dbReference>
<reference evidence="6" key="1">
    <citation type="submission" date="2021-03" db="EMBL/GenBank/DDBJ databases">
        <authorList>
            <person name="Bekaert M."/>
        </authorList>
    </citation>
    <scope>NUCLEOTIDE SEQUENCE</scope>
</reference>
<feature type="chain" id="PRO_5035918677" evidence="4">
    <location>
        <begin position="21"/>
        <end position="527"/>
    </location>
</feature>
<dbReference type="PROSITE" id="PS50070">
    <property type="entry name" value="KRINGLE_2"/>
    <property type="match status" value="7"/>
</dbReference>
<dbReference type="Pfam" id="PF00051">
    <property type="entry name" value="Kringle"/>
    <property type="match status" value="6"/>
</dbReference>
<name>A0A8S3PY34_MYTED</name>
<dbReference type="CDD" id="cd00108">
    <property type="entry name" value="KR"/>
    <property type="match status" value="5"/>
</dbReference>
<organism evidence="6 7">
    <name type="scientific">Mytilus edulis</name>
    <name type="common">Blue mussel</name>
    <dbReference type="NCBI Taxonomy" id="6550"/>
    <lineage>
        <taxon>Eukaryota</taxon>
        <taxon>Metazoa</taxon>
        <taxon>Spiralia</taxon>
        <taxon>Lophotrochozoa</taxon>
        <taxon>Mollusca</taxon>
        <taxon>Bivalvia</taxon>
        <taxon>Autobranchia</taxon>
        <taxon>Pteriomorphia</taxon>
        <taxon>Mytilida</taxon>
        <taxon>Mytiloidea</taxon>
        <taxon>Mytilidae</taxon>
        <taxon>Mytilinae</taxon>
        <taxon>Mytilus</taxon>
    </lineage>
</organism>
<comment type="caution">
    <text evidence="3">Lacks conserved residue(s) required for the propagation of feature annotation.</text>
</comment>
<dbReference type="Proteomes" id="UP000683360">
    <property type="component" value="Unassembled WGS sequence"/>
</dbReference>
<dbReference type="InterPro" id="IPR050759">
    <property type="entry name" value="Serine_protease_kringle"/>
</dbReference>
<dbReference type="InterPro" id="IPR013806">
    <property type="entry name" value="Kringle-like"/>
</dbReference>
<dbReference type="EMBL" id="CAJPWZ010000273">
    <property type="protein sequence ID" value="CAG2188700.1"/>
    <property type="molecule type" value="Genomic_DNA"/>
</dbReference>
<feature type="disulfide bond" evidence="3">
    <location>
        <begin position="498"/>
        <end position="521"/>
    </location>
</feature>
<dbReference type="InterPro" id="IPR038178">
    <property type="entry name" value="Kringle_sf"/>
</dbReference>
<evidence type="ECO:0000256" key="1">
    <source>
        <dbReference type="ARBA" id="ARBA00022572"/>
    </source>
</evidence>
<feature type="domain" description="Kringle" evidence="5">
    <location>
        <begin position="327"/>
        <end position="393"/>
    </location>
</feature>
<dbReference type="InterPro" id="IPR000001">
    <property type="entry name" value="Kringle"/>
</dbReference>
<feature type="disulfide bond" evidence="3">
    <location>
        <begin position="134"/>
        <end position="157"/>
    </location>
</feature>
<protein>
    <submittedName>
        <fullName evidence="6">PLG</fullName>
        <ecNumber evidence="6">3.4.21.7</ecNumber>
    </submittedName>
</protein>
<dbReference type="OrthoDB" id="5917794at2759"/>
<feature type="domain" description="Kringle" evidence="5">
    <location>
        <begin position="460"/>
        <end position="526"/>
    </location>
</feature>
<evidence type="ECO:0000256" key="3">
    <source>
        <dbReference type="PROSITE-ProRule" id="PRU00121"/>
    </source>
</evidence>
<keyword evidence="7" id="KW-1185">Reference proteome</keyword>
<dbReference type="Gene3D" id="2.40.20.10">
    <property type="entry name" value="Plasminogen Kringle 4"/>
    <property type="match status" value="7"/>
</dbReference>
<evidence type="ECO:0000259" key="5">
    <source>
        <dbReference type="PROSITE" id="PS50070"/>
    </source>
</evidence>
<evidence type="ECO:0000313" key="7">
    <source>
        <dbReference type="Proteomes" id="UP000683360"/>
    </source>
</evidence>
<keyword evidence="1 3" id="KW-0420">Kringle</keyword>
<feature type="signal peptide" evidence="4">
    <location>
        <begin position="1"/>
        <end position="20"/>
    </location>
</feature>
<evidence type="ECO:0000256" key="4">
    <source>
        <dbReference type="SAM" id="SignalP"/>
    </source>
</evidence>
<evidence type="ECO:0000256" key="2">
    <source>
        <dbReference type="ARBA" id="ARBA00023157"/>
    </source>
</evidence>